<dbReference type="OrthoDB" id="9803672at2"/>
<proteinExistence type="inferred from homology"/>
<dbReference type="InterPro" id="IPR001912">
    <property type="entry name" value="Ribosomal_uS4_N"/>
</dbReference>
<dbReference type="SMART" id="SM01390">
    <property type="entry name" value="Ribosomal_S4"/>
    <property type="match status" value="1"/>
</dbReference>
<dbReference type="PANTHER" id="PTHR11831">
    <property type="entry name" value="30S 40S RIBOSOMAL PROTEIN"/>
    <property type="match status" value="1"/>
</dbReference>
<organism evidence="11 12">
    <name type="scientific">Dialister hominis</name>
    <dbReference type="NCBI Taxonomy" id="2582419"/>
    <lineage>
        <taxon>Bacteria</taxon>
        <taxon>Bacillati</taxon>
        <taxon>Bacillota</taxon>
        <taxon>Negativicutes</taxon>
        <taxon>Veillonellales</taxon>
        <taxon>Veillonellaceae</taxon>
        <taxon>Dialister</taxon>
    </lineage>
</organism>
<dbReference type="RefSeq" id="WP_022381750.1">
    <property type="nucleotide sequence ID" value="NZ_AP019697.1"/>
</dbReference>
<dbReference type="AlphaFoldDB" id="A0A8D5A1K7"/>
<evidence type="ECO:0000256" key="3">
    <source>
        <dbReference type="ARBA" id="ARBA00022884"/>
    </source>
</evidence>
<gene>
    <name evidence="11" type="primary">rpsD3</name>
    <name evidence="7" type="synonym">rpsD</name>
    <name evidence="11" type="ORF">Dia5BBH33_05710</name>
</gene>
<keyword evidence="3 7" id="KW-0694">RNA-binding</keyword>
<comment type="subunit">
    <text evidence="7">Part of the 30S ribosomal subunit. Contacts protein S5. The interaction surface between S4 and S5 is involved in control of translational fidelity.</text>
</comment>
<dbReference type="InterPro" id="IPR018079">
    <property type="entry name" value="Ribosomal_uS4_CS"/>
</dbReference>
<dbReference type="NCBIfam" id="NF003717">
    <property type="entry name" value="PRK05327.1"/>
    <property type="match status" value="1"/>
</dbReference>
<dbReference type="PROSITE" id="PS50889">
    <property type="entry name" value="S4"/>
    <property type="match status" value="1"/>
</dbReference>
<evidence type="ECO:0000313" key="11">
    <source>
        <dbReference type="EMBL" id="BBK24636.1"/>
    </source>
</evidence>
<dbReference type="GO" id="GO:0019843">
    <property type="term" value="F:rRNA binding"/>
    <property type="evidence" value="ECO:0007669"/>
    <property type="project" value="UniProtKB-UniRule"/>
</dbReference>
<dbReference type="Proteomes" id="UP000320585">
    <property type="component" value="Chromosome"/>
</dbReference>
<comment type="function">
    <text evidence="7">One of the primary rRNA binding proteins, it binds directly to 16S rRNA where it nucleates assembly of the body of the 30S subunit.</text>
</comment>
<dbReference type="Pfam" id="PF01479">
    <property type="entry name" value="S4"/>
    <property type="match status" value="1"/>
</dbReference>
<dbReference type="GO" id="GO:0015935">
    <property type="term" value="C:small ribosomal subunit"/>
    <property type="evidence" value="ECO:0007669"/>
    <property type="project" value="InterPro"/>
</dbReference>
<keyword evidence="2 7" id="KW-0699">rRNA-binding</keyword>
<dbReference type="SMART" id="SM00363">
    <property type="entry name" value="S4"/>
    <property type="match status" value="1"/>
</dbReference>
<accession>A0A8D5A1K7</accession>
<dbReference type="InterPro" id="IPR036986">
    <property type="entry name" value="S4_RNA-bd_sf"/>
</dbReference>
<dbReference type="GO" id="GO:0003735">
    <property type="term" value="F:structural constituent of ribosome"/>
    <property type="evidence" value="ECO:0007669"/>
    <property type="project" value="InterPro"/>
</dbReference>
<dbReference type="InterPro" id="IPR022801">
    <property type="entry name" value="Ribosomal_uS4"/>
</dbReference>
<keyword evidence="5 7" id="KW-0687">Ribonucleoprotein</keyword>
<evidence type="ECO:0000256" key="1">
    <source>
        <dbReference type="ARBA" id="ARBA00007465"/>
    </source>
</evidence>
<dbReference type="InterPro" id="IPR002942">
    <property type="entry name" value="S4_RNA-bd"/>
</dbReference>
<feature type="domain" description="RNA-binding S4" evidence="9">
    <location>
        <begin position="86"/>
        <end position="143"/>
    </location>
</feature>
<dbReference type="EMBL" id="AP019697">
    <property type="protein sequence ID" value="BBK24636.1"/>
    <property type="molecule type" value="Genomic_DNA"/>
</dbReference>
<dbReference type="PROSITE" id="PS00632">
    <property type="entry name" value="RIBOSOMAL_S4"/>
    <property type="match status" value="1"/>
</dbReference>
<dbReference type="NCBIfam" id="TIGR01017">
    <property type="entry name" value="rpsD_bact"/>
    <property type="match status" value="1"/>
</dbReference>
<dbReference type="HAMAP" id="MF_01306_B">
    <property type="entry name" value="Ribosomal_uS4_B"/>
    <property type="match status" value="1"/>
</dbReference>
<dbReference type="GeneID" id="92715788"/>
<feature type="domain" description="Small ribosomal subunit protein uS4 N-terminal" evidence="10">
    <location>
        <begin position="3"/>
        <end position="85"/>
    </location>
</feature>
<keyword evidence="4 7" id="KW-0689">Ribosomal protein</keyword>
<dbReference type="Gene3D" id="3.10.290.10">
    <property type="entry name" value="RNA-binding S4 domain"/>
    <property type="match status" value="1"/>
</dbReference>
<protein>
    <recommendedName>
        <fullName evidence="6 7">Small ribosomal subunit protein uS4</fullName>
    </recommendedName>
</protein>
<evidence type="ECO:0000256" key="8">
    <source>
        <dbReference type="RuleBase" id="RU003699"/>
    </source>
</evidence>
<evidence type="ECO:0000256" key="6">
    <source>
        <dbReference type="ARBA" id="ARBA00035254"/>
    </source>
</evidence>
<comment type="similarity">
    <text evidence="1 7 8">Belongs to the universal ribosomal protein uS4 family.</text>
</comment>
<comment type="function">
    <text evidence="7">With S5 and S12 plays an important role in translational accuracy.</text>
</comment>
<reference evidence="12" key="1">
    <citation type="submission" date="2019-05" db="EMBL/GenBank/DDBJ databases">
        <title>Complete genome sequencing of Dialister sp. strain 5BBH33.</title>
        <authorList>
            <person name="Sakamoto M."/>
            <person name="Murakami T."/>
            <person name="Mori H."/>
        </authorList>
    </citation>
    <scope>NUCLEOTIDE SEQUENCE [LARGE SCALE GENOMIC DNA]</scope>
    <source>
        <strain evidence="12">5BBH33</strain>
    </source>
</reference>
<dbReference type="SUPFAM" id="SSF55174">
    <property type="entry name" value="Alpha-L RNA-binding motif"/>
    <property type="match status" value="1"/>
</dbReference>
<evidence type="ECO:0000256" key="5">
    <source>
        <dbReference type="ARBA" id="ARBA00023274"/>
    </source>
</evidence>
<evidence type="ECO:0000256" key="4">
    <source>
        <dbReference type="ARBA" id="ARBA00022980"/>
    </source>
</evidence>
<dbReference type="KEGG" id="dho:Dia5BBH33_05710"/>
<dbReference type="Gene3D" id="1.10.1050.10">
    <property type="entry name" value="Ribosomal Protein S4 Delta 41, Chain A, domain 1"/>
    <property type="match status" value="1"/>
</dbReference>
<evidence type="ECO:0000313" key="12">
    <source>
        <dbReference type="Proteomes" id="UP000320585"/>
    </source>
</evidence>
<dbReference type="CDD" id="cd00165">
    <property type="entry name" value="S4"/>
    <property type="match status" value="1"/>
</dbReference>
<dbReference type="PANTHER" id="PTHR11831:SF4">
    <property type="entry name" value="SMALL RIBOSOMAL SUBUNIT PROTEIN US4M"/>
    <property type="match status" value="1"/>
</dbReference>
<name>A0A8D5A1K7_9FIRM</name>
<evidence type="ECO:0000259" key="10">
    <source>
        <dbReference type="SMART" id="SM01390"/>
    </source>
</evidence>
<sequence length="197" mass="23288">MATNRNLRFKTSRRFGVNIYGHPKALKRQVAETRQKKQSEYGVQLAEKQKVKAMYNLLEKQFYRYYDKARRMSGVVGENLLFLLETRLDNLVYRAGFARSIRQARQMVTHGLINVDGKRVDIPSYPVRAGQVISLREAYRANEMFKQSFQELKPFDLPYIEKSFDNWTATLTRFPQRDELPYKDEVNETNIVELYSK</sequence>
<keyword evidence="12" id="KW-1185">Reference proteome</keyword>
<dbReference type="GO" id="GO:0006412">
    <property type="term" value="P:translation"/>
    <property type="evidence" value="ECO:0007669"/>
    <property type="project" value="UniProtKB-UniRule"/>
</dbReference>
<dbReference type="GO" id="GO:0042274">
    <property type="term" value="P:ribosomal small subunit biogenesis"/>
    <property type="evidence" value="ECO:0007669"/>
    <property type="project" value="TreeGrafter"/>
</dbReference>
<dbReference type="InterPro" id="IPR005709">
    <property type="entry name" value="Ribosomal_uS4_bac-type"/>
</dbReference>
<evidence type="ECO:0000256" key="2">
    <source>
        <dbReference type="ARBA" id="ARBA00022730"/>
    </source>
</evidence>
<dbReference type="FunFam" id="3.10.290.10:FF:000001">
    <property type="entry name" value="30S ribosomal protein S4"/>
    <property type="match status" value="1"/>
</dbReference>
<evidence type="ECO:0000259" key="9">
    <source>
        <dbReference type="SMART" id="SM00363"/>
    </source>
</evidence>
<evidence type="ECO:0000256" key="7">
    <source>
        <dbReference type="HAMAP-Rule" id="MF_01306"/>
    </source>
</evidence>
<dbReference type="Pfam" id="PF00163">
    <property type="entry name" value="Ribosomal_S4"/>
    <property type="match status" value="1"/>
</dbReference>